<dbReference type="InterPro" id="IPR002656">
    <property type="entry name" value="Acyl_transf_3_dom"/>
</dbReference>
<feature type="transmembrane region" description="Helical" evidence="1">
    <location>
        <begin position="333"/>
        <end position="356"/>
    </location>
</feature>
<keyword evidence="5" id="KW-1185">Reference proteome</keyword>
<gene>
    <name evidence="4" type="ORF">E4634_07870</name>
</gene>
<dbReference type="AlphaFoldDB" id="A0A4Z0M3M6"/>
<feature type="transmembrane region" description="Helical" evidence="1">
    <location>
        <begin position="179"/>
        <end position="200"/>
    </location>
</feature>
<dbReference type="InterPro" id="IPR043968">
    <property type="entry name" value="SGNH"/>
</dbReference>
<proteinExistence type="predicted"/>
<dbReference type="InterPro" id="IPR050879">
    <property type="entry name" value="Acyltransferase_3"/>
</dbReference>
<accession>A0A4Z0M3M6</accession>
<keyword evidence="4" id="KW-0012">Acyltransferase</keyword>
<dbReference type="PANTHER" id="PTHR23028:SF53">
    <property type="entry name" value="ACYL_TRANSF_3 DOMAIN-CONTAINING PROTEIN"/>
    <property type="match status" value="1"/>
</dbReference>
<feature type="transmembrane region" description="Helical" evidence="1">
    <location>
        <begin position="368"/>
        <end position="388"/>
    </location>
</feature>
<feature type="transmembrane region" description="Helical" evidence="1">
    <location>
        <begin position="268"/>
        <end position="287"/>
    </location>
</feature>
<evidence type="ECO:0000256" key="1">
    <source>
        <dbReference type="SAM" id="Phobius"/>
    </source>
</evidence>
<evidence type="ECO:0000259" key="3">
    <source>
        <dbReference type="Pfam" id="PF19040"/>
    </source>
</evidence>
<dbReference type="GO" id="GO:0016747">
    <property type="term" value="F:acyltransferase activity, transferring groups other than amino-acyl groups"/>
    <property type="evidence" value="ECO:0007669"/>
    <property type="project" value="InterPro"/>
</dbReference>
<protein>
    <submittedName>
        <fullName evidence="4">Acyltransferase</fullName>
    </submittedName>
</protein>
<name>A0A4Z0M3M6_9GAMM</name>
<dbReference type="PANTHER" id="PTHR23028">
    <property type="entry name" value="ACETYLTRANSFERASE"/>
    <property type="match status" value="1"/>
</dbReference>
<organism evidence="4 5">
    <name type="scientific">Mangrovimicrobium sediminis</name>
    <dbReference type="NCBI Taxonomy" id="2562682"/>
    <lineage>
        <taxon>Bacteria</taxon>
        <taxon>Pseudomonadati</taxon>
        <taxon>Pseudomonadota</taxon>
        <taxon>Gammaproteobacteria</taxon>
        <taxon>Cellvibrionales</taxon>
        <taxon>Halieaceae</taxon>
        <taxon>Mangrovimicrobium</taxon>
    </lineage>
</organism>
<keyword evidence="1" id="KW-1133">Transmembrane helix</keyword>
<sequence>MNGAREKHALLLDIQGLRAIAVTLVVVAHAGVAGVQGGFVGVDIFFVLSGYLITGLLISELERDGRVRLASFYARRLKRLLPALLVMIVGSCVAALYLLSGDQAYALTRSMLFAVTWTSNLFFTFRHIDYFDDQQNSDLFLHTWSLGVEEQFYLLWPLLLLVGHLIAQRAGSEREKTHYIFWMLVAGGLASWALSLWLTFSHPMAAYYQMPARGWQFALGACTWLAARHLGGGHLSAWTDASRRAAVTAGLVLICASAILIHRDQPYPGFWALLPSCGTALVLLCVAPGRSHRVLSHPVLVWLGDRSYSWYLWHWPVLMIGEALNLSHSPVAIALQIAFSLSLASVSYALVEYPFWRGRLSRFQPGRVIGASLAAMLLAANICMLTLAQSTSKPGFDQAQRIRLAEADLPVIYRQGCDTWYESADLTPCDYHTEGYSRTAVMLGDSMLAQWFSLFATLYAPPEWRMVVLTKSACPMVDEDFFYERIGETYAVCSQWREAALEYLAEMRPDVIITGSGLNEAFSETQWIEGSRRVLEQLAAAAGQVILLPSTPKLTLHGPSCLLGALESAGADAPLPTLAPACSSDRSLPLAKRLRDYVAAAATQVEGVRLLDLTPLVCRDGVCSAVTRDGTVVYRDKQHLTDTFVRSLAPTVTTMLNDLASRERTID</sequence>
<evidence type="ECO:0000313" key="5">
    <source>
        <dbReference type="Proteomes" id="UP000298050"/>
    </source>
</evidence>
<dbReference type="OrthoDB" id="9767863at2"/>
<dbReference type="GO" id="GO:0016020">
    <property type="term" value="C:membrane"/>
    <property type="evidence" value="ECO:0007669"/>
    <property type="project" value="TreeGrafter"/>
</dbReference>
<feature type="transmembrane region" description="Helical" evidence="1">
    <location>
        <begin position="80"/>
        <end position="99"/>
    </location>
</feature>
<dbReference type="GO" id="GO:0009103">
    <property type="term" value="P:lipopolysaccharide biosynthetic process"/>
    <property type="evidence" value="ECO:0007669"/>
    <property type="project" value="TreeGrafter"/>
</dbReference>
<dbReference type="Pfam" id="PF01757">
    <property type="entry name" value="Acyl_transf_3"/>
    <property type="match status" value="1"/>
</dbReference>
<dbReference type="EMBL" id="SRLE01000006">
    <property type="protein sequence ID" value="TGD74047.1"/>
    <property type="molecule type" value="Genomic_DNA"/>
</dbReference>
<evidence type="ECO:0000313" key="4">
    <source>
        <dbReference type="EMBL" id="TGD74047.1"/>
    </source>
</evidence>
<feature type="transmembrane region" description="Helical" evidence="1">
    <location>
        <begin position="243"/>
        <end position="262"/>
    </location>
</feature>
<reference evidence="4 5" key="1">
    <citation type="submission" date="2019-04" db="EMBL/GenBank/DDBJ databases">
        <title>Taxonomy of novel Haliea sp. from mangrove soil of West Coast of India.</title>
        <authorList>
            <person name="Verma A."/>
            <person name="Kumar P."/>
            <person name="Krishnamurthi S."/>
        </authorList>
    </citation>
    <scope>NUCLEOTIDE SEQUENCE [LARGE SCALE GENOMIC DNA]</scope>
    <source>
        <strain evidence="4 5">SAOS-164</strain>
    </source>
</reference>
<dbReference type="RefSeq" id="WP_135442526.1">
    <property type="nucleotide sequence ID" value="NZ_SRLE01000006.1"/>
</dbReference>
<comment type="caution">
    <text evidence="4">The sequence shown here is derived from an EMBL/GenBank/DDBJ whole genome shotgun (WGS) entry which is preliminary data.</text>
</comment>
<evidence type="ECO:0000259" key="2">
    <source>
        <dbReference type="Pfam" id="PF01757"/>
    </source>
</evidence>
<feature type="transmembrane region" description="Helical" evidence="1">
    <location>
        <begin position="12"/>
        <end position="32"/>
    </location>
</feature>
<keyword evidence="1" id="KW-0472">Membrane</keyword>
<keyword evidence="1" id="KW-0812">Transmembrane</keyword>
<dbReference type="SUPFAM" id="SSF52266">
    <property type="entry name" value="SGNH hydrolase"/>
    <property type="match status" value="1"/>
</dbReference>
<dbReference type="Pfam" id="PF19040">
    <property type="entry name" value="SGNH"/>
    <property type="match status" value="1"/>
</dbReference>
<feature type="transmembrane region" description="Helical" evidence="1">
    <location>
        <begin position="151"/>
        <end position="167"/>
    </location>
</feature>
<feature type="domain" description="Acyltransferase 3" evidence="2">
    <location>
        <begin position="13"/>
        <end position="343"/>
    </location>
</feature>
<feature type="domain" description="SGNH" evidence="3">
    <location>
        <begin position="417"/>
        <end position="652"/>
    </location>
</feature>
<dbReference type="Proteomes" id="UP000298050">
    <property type="component" value="Unassembled WGS sequence"/>
</dbReference>
<keyword evidence="4" id="KW-0808">Transferase</keyword>